<comment type="caution">
    <text evidence="1">The sequence shown here is derived from an EMBL/GenBank/DDBJ whole genome shotgun (WGS) entry which is preliminary data.</text>
</comment>
<accession>A0ABU4EPB5</accession>
<keyword evidence="2" id="KW-1185">Reference proteome</keyword>
<protein>
    <submittedName>
        <fullName evidence="1">Uncharacterized protein</fullName>
    </submittedName>
</protein>
<sequence length="96" mass="10709">MTSKLISEVITRGKLAATERWSHAPLNGREILALIAHIEALEKQLAAERARMQWPIPWPIPARFDYQSDEEYAGAIAMLHECKNSVKSAGIPVEGE</sequence>
<dbReference type="EMBL" id="JAWLLM010000031">
    <property type="protein sequence ID" value="MDV7044637.1"/>
    <property type="molecule type" value="Genomic_DNA"/>
</dbReference>
<evidence type="ECO:0000313" key="2">
    <source>
        <dbReference type="Proteomes" id="UP001187868"/>
    </source>
</evidence>
<dbReference type="Proteomes" id="UP001187868">
    <property type="component" value="Unassembled WGS sequence"/>
</dbReference>
<evidence type="ECO:0000313" key="1">
    <source>
        <dbReference type="EMBL" id="MDV7044637.1"/>
    </source>
</evidence>
<organism evidence="1 2">
    <name type="scientific">Dickeya solani</name>
    <dbReference type="NCBI Taxonomy" id="1089444"/>
    <lineage>
        <taxon>Bacteria</taxon>
        <taxon>Pseudomonadati</taxon>
        <taxon>Pseudomonadota</taxon>
        <taxon>Gammaproteobacteria</taxon>
        <taxon>Enterobacterales</taxon>
        <taxon>Pectobacteriaceae</taxon>
        <taxon>Dickeya</taxon>
    </lineage>
</organism>
<proteinExistence type="predicted"/>
<name>A0ABU4EPB5_9GAMM</name>
<reference evidence="1 2" key="1">
    <citation type="submission" date="2023-10" db="EMBL/GenBank/DDBJ databases">
        <title>Clonality and diversity in the soft rot Dickeya solani phytopathogen.</title>
        <authorList>
            <person name="Pedron J."/>
            <person name="Van Gijisegem F."/>
            <person name="Portier P."/>
            <person name="Taghouti G."/>
        </authorList>
    </citation>
    <scope>NUCLEOTIDE SEQUENCE [LARGE SCALE GENOMIC DNA]</scope>
    <source>
        <strain evidence="1 2">FVG2-MFV017-A9</strain>
    </source>
</reference>
<gene>
    <name evidence="1" type="ORF">RUJ08_21170</name>
</gene>
<dbReference type="RefSeq" id="WP_057082879.1">
    <property type="nucleotide sequence ID" value="NZ_CP104920.1"/>
</dbReference>